<sequence>MDNFINLAKQGYDAYEKSQNHGGTTVTHYRKTGGEEYNSPHHSQQGSGYGPHINHDEVVQAAQTHGSGDSSLFSSALSFIDQHKGQHHDPIDEGAVQESHRKAYDEGSGRDLPASSLGSAAALQVLKGFTSGKGSGGGSQTQLISMAMSEASKLFDRSGGASSGGKQDAVNGAALTVVKLLVQSKFSGGVTGGGNSGGLGGLMSLASKFL</sequence>
<dbReference type="Pfam" id="PF24845">
    <property type="entry name" value="DUF7721"/>
    <property type="match status" value="1"/>
</dbReference>
<dbReference type="EMBL" id="WTXG01000001">
    <property type="protein sequence ID" value="KAI0308164.1"/>
    <property type="molecule type" value="Genomic_DNA"/>
</dbReference>
<feature type="region of interest" description="Disordered" evidence="1">
    <location>
        <begin position="16"/>
        <end position="53"/>
    </location>
</feature>
<dbReference type="Proteomes" id="UP001203297">
    <property type="component" value="Unassembled WGS sequence"/>
</dbReference>
<keyword evidence="4" id="KW-1185">Reference proteome</keyword>
<dbReference type="PANTHER" id="PTHR39477:SF1">
    <property type="entry name" value="BETA-FLANKING PROTEIN"/>
    <property type="match status" value="1"/>
</dbReference>
<comment type="caution">
    <text evidence="3">The sequence shown here is derived from an EMBL/GenBank/DDBJ whole genome shotgun (WGS) entry which is preliminary data.</text>
</comment>
<dbReference type="InterPro" id="IPR056138">
    <property type="entry name" value="DUF7721"/>
</dbReference>
<feature type="domain" description="DUF7721" evidence="2">
    <location>
        <begin position="54"/>
        <end position="134"/>
    </location>
</feature>
<organism evidence="3 4">
    <name type="scientific">Multifurca ochricompacta</name>
    <dbReference type="NCBI Taxonomy" id="376703"/>
    <lineage>
        <taxon>Eukaryota</taxon>
        <taxon>Fungi</taxon>
        <taxon>Dikarya</taxon>
        <taxon>Basidiomycota</taxon>
        <taxon>Agaricomycotina</taxon>
        <taxon>Agaricomycetes</taxon>
        <taxon>Russulales</taxon>
        <taxon>Russulaceae</taxon>
        <taxon>Multifurca</taxon>
    </lineage>
</organism>
<dbReference type="AlphaFoldDB" id="A0AAD4MH29"/>
<name>A0AAD4MH29_9AGAM</name>
<protein>
    <recommendedName>
        <fullName evidence="2">DUF7721 domain-containing protein</fullName>
    </recommendedName>
</protein>
<evidence type="ECO:0000259" key="2">
    <source>
        <dbReference type="Pfam" id="PF24845"/>
    </source>
</evidence>
<feature type="compositionally biased region" description="Basic and acidic residues" evidence="1">
    <location>
        <begin position="98"/>
        <end position="109"/>
    </location>
</feature>
<evidence type="ECO:0000256" key="1">
    <source>
        <dbReference type="SAM" id="MobiDB-lite"/>
    </source>
</evidence>
<accession>A0AAD4MH29</accession>
<feature type="region of interest" description="Disordered" evidence="1">
    <location>
        <begin position="83"/>
        <end position="115"/>
    </location>
</feature>
<evidence type="ECO:0000313" key="4">
    <source>
        <dbReference type="Proteomes" id="UP001203297"/>
    </source>
</evidence>
<gene>
    <name evidence="3" type="ORF">B0F90DRAFT_1680642</name>
</gene>
<dbReference type="PANTHER" id="PTHR39477">
    <property type="entry name" value="CHROMOSOME 8, WHOLE GENOME SHOTGUN SEQUENCE"/>
    <property type="match status" value="1"/>
</dbReference>
<proteinExistence type="predicted"/>
<evidence type="ECO:0000313" key="3">
    <source>
        <dbReference type="EMBL" id="KAI0308164.1"/>
    </source>
</evidence>
<reference evidence="3" key="1">
    <citation type="journal article" date="2022" name="New Phytol.">
        <title>Evolutionary transition to the ectomycorrhizal habit in the genomes of a hyperdiverse lineage of mushroom-forming fungi.</title>
        <authorList>
            <person name="Looney B."/>
            <person name="Miyauchi S."/>
            <person name="Morin E."/>
            <person name="Drula E."/>
            <person name="Courty P.E."/>
            <person name="Kohler A."/>
            <person name="Kuo A."/>
            <person name="LaButti K."/>
            <person name="Pangilinan J."/>
            <person name="Lipzen A."/>
            <person name="Riley R."/>
            <person name="Andreopoulos W."/>
            <person name="He G."/>
            <person name="Johnson J."/>
            <person name="Nolan M."/>
            <person name="Tritt A."/>
            <person name="Barry K.W."/>
            <person name="Grigoriev I.V."/>
            <person name="Nagy L.G."/>
            <person name="Hibbett D."/>
            <person name="Henrissat B."/>
            <person name="Matheny P.B."/>
            <person name="Labbe J."/>
            <person name="Martin F.M."/>
        </authorList>
    </citation>
    <scope>NUCLEOTIDE SEQUENCE</scope>
    <source>
        <strain evidence="3">BPL690</strain>
    </source>
</reference>